<gene>
    <name evidence="2" type="ORF">Enr17x_07430</name>
</gene>
<accession>A0A518I6N4</accession>
<proteinExistence type="predicted"/>
<dbReference type="AlphaFoldDB" id="A0A518I6N4"/>
<protein>
    <recommendedName>
        <fullName evidence="4">Carboxypeptidase regulatory-like domain-containing protein</fullName>
    </recommendedName>
</protein>
<name>A0A518I6N4_9PLAN</name>
<evidence type="ECO:0000256" key="1">
    <source>
        <dbReference type="SAM" id="MobiDB-lite"/>
    </source>
</evidence>
<dbReference type="EMBL" id="CP037452">
    <property type="protein sequence ID" value="QDV48730.1"/>
    <property type="molecule type" value="Genomic_DNA"/>
</dbReference>
<dbReference type="KEGG" id="gfm:Enr17x_07430"/>
<keyword evidence="3" id="KW-1185">Reference proteome</keyword>
<dbReference type="Proteomes" id="UP000318313">
    <property type="component" value="Chromosome"/>
</dbReference>
<feature type="region of interest" description="Disordered" evidence="1">
    <location>
        <begin position="109"/>
        <end position="140"/>
    </location>
</feature>
<evidence type="ECO:0008006" key="4">
    <source>
        <dbReference type="Google" id="ProtNLM"/>
    </source>
</evidence>
<evidence type="ECO:0000313" key="2">
    <source>
        <dbReference type="EMBL" id="QDV48730.1"/>
    </source>
</evidence>
<evidence type="ECO:0000313" key="3">
    <source>
        <dbReference type="Proteomes" id="UP000318313"/>
    </source>
</evidence>
<reference evidence="2 3" key="1">
    <citation type="submission" date="2019-03" db="EMBL/GenBank/DDBJ databases">
        <title>Deep-cultivation of Planctomycetes and their phenomic and genomic characterization uncovers novel biology.</title>
        <authorList>
            <person name="Wiegand S."/>
            <person name="Jogler M."/>
            <person name="Boedeker C."/>
            <person name="Pinto D."/>
            <person name="Vollmers J."/>
            <person name="Rivas-Marin E."/>
            <person name="Kohn T."/>
            <person name="Peeters S.H."/>
            <person name="Heuer A."/>
            <person name="Rast P."/>
            <person name="Oberbeckmann S."/>
            <person name="Bunk B."/>
            <person name="Jeske O."/>
            <person name="Meyerdierks A."/>
            <person name="Storesund J.E."/>
            <person name="Kallscheuer N."/>
            <person name="Luecker S."/>
            <person name="Lage O.M."/>
            <person name="Pohl T."/>
            <person name="Merkel B.J."/>
            <person name="Hornburger P."/>
            <person name="Mueller R.-W."/>
            <person name="Bruemmer F."/>
            <person name="Labrenz M."/>
            <person name="Spormann A.M."/>
            <person name="Op den Camp H."/>
            <person name="Overmann J."/>
            <person name="Amann R."/>
            <person name="Jetten M.S.M."/>
            <person name="Mascher T."/>
            <person name="Medema M.H."/>
            <person name="Devos D.P."/>
            <person name="Kaster A.-K."/>
            <person name="Ovreas L."/>
            <person name="Rohde M."/>
            <person name="Galperin M.Y."/>
            <person name="Jogler C."/>
        </authorList>
    </citation>
    <scope>NUCLEOTIDE SEQUENCE [LARGE SCALE GENOMIC DNA]</scope>
    <source>
        <strain evidence="2 3">Enr17</strain>
    </source>
</reference>
<sequence>MSLHFKGIQMRAVSGVAMKRIAVTKTIFCVVSALSVCILSGCGSRVETIPSGTASGTVKLDGKPLTQGRINFVSSTTGTGVYTDLQSDGSYELPNAIPEGDYRVYFTSSGLGDAPPSESGNPEMNDALKDVPKKYQSEQSTDLQALIKEGDNTFDFDLKP</sequence>
<organism evidence="2 3">
    <name type="scientific">Gimesia fumaroli</name>
    <dbReference type="NCBI Taxonomy" id="2527976"/>
    <lineage>
        <taxon>Bacteria</taxon>
        <taxon>Pseudomonadati</taxon>
        <taxon>Planctomycetota</taxon>
        <taxon>Planctomycetia</taxon>
        <taxon>Planctomycetales</taxon>
        <taxon>Planctomycetaceae</taxon>
        <taxon>Gimesia</taxon>
    </lineage>
</organism>
<feature type="compositionally biased region" description="Basic and acidic residues" evidence="1">
    <location>
        <begin position="126"/>
        <end position="136"/>
    </location>
</feature>